<gene>
    <name evidence="1" type="ORF">Acr_08g0006610</name>
</gene>
<comment type="caution">
    <text evidence="1">The sequence shown here is derived from an EMBL/GenBank/DDBJ whole genome shotgun (WGS) entry which is preliminary data.</text>
</comment>
<sequence length="110" mass="12617">MNQNSSKQKHNRVVDFITRFNGFPKLRIRLPHVVDALHCVIHAFCPVPIKCLEAYNLIEAALLPKPAKNSSNMLFICICEELLLEFLAGLGRRAASMRLYDICEELLHKR</sequence>
<reference evidence="1 2" key="1">
    <citation type="submission" date="2019-07" db="EMBL/GenBank/DDBJ databases">
        <title>De Novo Assembly of kiwifruit Actinidia rufa.</title>
        <authorList>
            <person name="Sugita-Konishi S."/>
            <person name="Sato K."/>
            <person name="Mori E."/>
            <person name="Abe Y."/>
            <person name="Kisaki G."/>
            <person name="Hamano K."/>
            <person name="Suezawa K."/>
            <person name="Otani M."/>
            <person name="Fukuda T."/>
            <person name="Manabe T."/>
            <person name="Gomi K."/>
            <person name="Tabuchi M."/>
            <person name="Akimitsu K."/>
            <person name="Kataoka I."/>
        </authorList>
    </citation>
    <scope>NUCLEOTIDE SEQUENCE [LARGE SCALE GENOMIC DNA]</scope>
    <source>
        <strain evidence="2">cv. Fuchu</strain>
    </source>
</reference>
<protein>
    <submittedName>
        <fullName evidence="1">Uncharacterized protein</fullName>
    </submittedName>
</protein>
<evidence type="ECO:0000313" key="1">
    <source>
        <dbReference type="EMBL" id="GFY92265.1"/>
    </source>
</evidence>
<name>A0A7J0F0P5_9ERIC</name>
<proteinExistence type="predicted"/>
<evidence type="ECO:0000313" key="2">
    <source>
        <dbReference type="Proteomes" id="UP000585474"/>
    </source>
</evidence>
<dbReference type="EMBL" id="BJWL01000008">
    <property type="protein sequence ID" value="GFY92265.1"/>
    <property type="molecule type" value="Genomic_DNA"/>
</dbReference>
<keyword evidence="2" id="KW-1185">Reference proteome</keyword>
<organism evidence="1 2">
    <name type="scientific">Actinidia rufa</name>
    <dbReference type="NCBI Taxonomy" id="165716"/>
    <lineage>
        <taxon>Eukaryota</taxon>
        <taxon>Viridiplantae</taxon>
        <taxon>Streptophyta</taxon>
        <taxon>Embryophyta</taxon>
        <taxon>Tracheophyta</taxon>
        <taxon>Spermatophyta</taxon>
        <taxon>Magnoliopsida</taxon>
        <taxon>eudicotyledons</taxon>
        <taxon>Gunneridae</taxon>
        <taxon>Pentapetalae</taxon>
        <taxon>asterids</taxon>
        <taxon>Ericales</taxon>
        <taxon>Actinidiaceae</taxon>
        <taxon>Actinidia</taxon>
    </lineage>
</organism>
<dbReference type="Proteomes" id="UP000585474">
    <property type="component" value="Unassembled WGS sequence"/>
</dbReference>
<accession>A0A7J0F0P5</accession>
<dbReference type="AlphaFoldDB" id="A0A7J0F0P5"/>